<evidence type="ECO:0000256" key="11">
    <source>
        <dbReference type="ARBA" id="ARBA00022932"/>
    </source>
</evidence>
<dbReference type="GO" id="GO:0006302">
    <property type="term" value="P:double-strand break repair"/>
    <property type="evidence" value="ECO:0007669"/>
    <property type="project" value="TreeGrafter"/>
</dbReference>
<evidence type="ECO:0000256" key="14">
    <source>
        <dbReference type="ARBA" id="ARBA00049244"/>
    </source>
</evidence>
<name>A0A0G3EBN9_9BACT</name>
<feature type="domain" description="DNA-directed DNA polymerase family A palm" evidence="19">
    <location>
        <begin position="680"/>
        <end position="887"/>
    </location>
</feature>
<evidence type="ECO:0000259" key="17">
    <source>
        <dbReference type="SMART" id="SM00474"/>
    </source>
</evidence>
<keyword evidence="7" id="KW-0540">Nuclease</keyword>
<dbReference type="GO" id="GO:0003887">
    <property type="term" value="F:DNA-directed DNA polymerase activity"/>
    <property type="evidence" value="ECO:0007669"/>
    <property type="project" value="UniProtKB-UniRule"/>
</dbReference>
<evidence type="ECO:0000256" key="10">
    <source>
        <dbReference type="ARBA" id="ARBA00022839"/>
    </source>
</evidence>
<dbReference type="Pfam" id="PF01367">
    <property type="entry name" value="5_3_exonuc"/>
    <property type="match status" value="1"/>
</dbReference>
<dbReference type="InterPro" id="IPR001098">
    <property type="entry name" value="DNA-dir_DNA_pol_A_palm_dom"/>
</dbReference>
<evidence type="ECO:0000256" key="12">
    <source>
        <dbReference type="ARBA" id="ARBA00023125"/>
    </source>
</evidence>
<dbReference type="NCBIfam" id="TIGR00593">
    <property type="entry name" value="pola"/>
    <property type="match status" value="1"/>
</dbReference>
<dbReference type="KEGG" id="vbl:L21SP4_00601"/>
<dbReference type="OrthoDB" id="9806424at2"/>
<evidence type="ECO:0000256" key="15">
    <source>
        <dbReference type="NCBIfam" id="TIGR00593"/>
    </source>
</evidence>
<evidence type="ECO:0000313" key="20">
    <source>
        <dbReference type="EMBL" id="AKJ63871.1"/>
    </source>
</evidence>
<dbReference type="Gene3D" id="3.30.420.10">
    <property type="entry name" value="Ribonuclease H-like superfamily/Ribonuclease H"/>
    <property type="match status" value="1"/>
</dbReference>
<dbReference type="Gene3D" id="1.20.1060.10">
    <property type="entry name" value="Taq DNA Polymerase, Chain T, domain 4"/>
    <property type="match status" value="1"/>
</dbReference>
<dbReference type="CDD" id="cd08637">
    <property type="entry name" value="DNA_pol_A_pol_I_C"/>
    <property type="match status" value="1"/>
</dbReference>
<dbReference type="GO" id="GO:0006261">
    <property type="term" value="P:DNA-templated DNA replication"/>
    <property type="evidence" value="ECO:0007669"/>
    <property type="project" value="UniProtKB-UniRule"/>
</dbReference>
<keyword evidence="4 16" id="KW-0808">Transferase</keyword>
<feature type="domain" description="5'-3' exonuclease" evidence="18">
    <location>
        <begin position="3"/>
        <end position="264"/>
    </location>
</feature>
<organism evidence="20 21">
    <name type="scientific">Kiritimatiella glycovorans</name>
    <dbReference type="NCBI Taxonomy" id="1307763"/>
    <lineage>
        <taxon>Bacteria</taxon>
        <taxon>Pseudomonadati</taxon>
        <taxon>Kiritimatiellota</taxon>
        <taxon>Kiritimatiellia</taxon>
        <taxon>Kiritimatiellales</taxon>
        <taxon>Kiritimatiellaceae</taxon>
        <taxon>Kiritimatiella</taxon>
    </lineage>
</organism>
<dbReference type="Gene3D" id="3.40.50.1010">
    <property type="entry name" value="5'-nuclease"/>
    <property type="match status" value="1"/>
</dbReference>
<dbReference type="RefSeq" id="WP_052881260.1">
    <property type="nucleotide sequence ID" value="NZ_CP010904.1"/>
</dbReference>
<dbReference type="SMART" id="SM00474">
    <property type="entry name" value="35EXOc"/>
    <property type="match status" value="1"/>
</dbReference>
<dbReference type="InterPro" id="IPR020045">
    <property type="entry name" value="DNA_polI_H3TH"/>
</dbReference>
<dbReference type="InterPro" id="IPR036279">
    <property type="entry name" value="5-3_exonuclease_C_sf"/>
</dbReference>
<dbReference type="CDD" id="cd09859">
    <property type="entry name" value="PIN_53EXO"/>
    <property type="match status" value="1"/>
</dbReference>
<dbReference type="Gene3D" id="1.10.150.20">
    <property type="entry name" value="5' to 3' exonuclease, C-terminal subdomain"/>
    <property type="match status" value="2"/>
</dbReference>
<evidence type="ECO:0000256" key="7">
    <source>
        <dbReference type="ARBA" id="ARBA00022722"/>
    </source>
</evidence>
<dbReference type="InterPro" id="IPR018320">
    <property type="entry name" value="DNA_polymerase_1"/>
</dbReference>
<dbReference type="Proteomes" id="UP000035268">
    <property type="component" value="Chromosome"/>
</dbReference>
<evidence type="ECO:0000256" key="9">
    <source>
        <dbReference type="ARBA" id="ARBA00022801"/>
    </source>
</evidence>
<keyword evidence="10 16" id="KW-0269">Exonuclease</keyword>
<keyword evidence="12 16" id="KW-0238">DNA-binding</keyword>
<comment type="catalytic activity">
    <reaction evidence="14 16">
        <text>DNA(n) + a 2'-deoxyribonucleoside 5'-triphosphate = DNA(n+1) + diphosphate</text>
        <dbReference type="Rhea" id="RHEA:22508"/>
        <dbReference type="Rhea" id="RHEA-COMP:17339"/>
        <dbReference type="Rhea" id="RHEA-COMP:17340"/>
        <dbReference type="ChEBI" id="CHEBI:33019"/>
        <dbReference type="ChEBI" id="CHEBI:61560"/>
        <dbReference type="ChEBI" id="CHEBI:173112"/>
        <dbReference type="EC" id="2.7.7.7"/>
    </reaction>
</comment>
<keyword evidence="8 16" id="KW-0227">DNA damage</keyword>
<dbReference type="PRINTS" id="PR00868">
    <property type="entry name" value="DNAPOLI"/>
</dbReference>
<dbReference type="FunFam" id="1.10.150.20:FF:000003">
    <property type="entry name" value="DNA polymerase I"/>
    <property type="match status" value="1"/>
</dbReference>
<dbReference type="InterPro" id="IPR043502">
    <property type="entry name" value="DNA/RNA_pol_sf"/>
</dbReference>
<keyword evidence="5 16" id="KW-0548">Nucleotidyltransferase</keyword>
<dbReference type="PANTHER" id="PTHR10133">
    <property type="entry name" value="DNA POLYMERASE I"/>
    <property type="match status" value="1"/>
</dbReference>
<dbReference type="SUPFAM" id="SSF56672">
    <property type="entry name" value="DNA/RNA polymerases"/>
    <property type="match status" value="1"/>
</dbReference>
<accession>A0A0G3EBN9</accession>
<dbReference type="Pfam" id="PF01612">
    <property type="entry name" value="DNA_pol_A_exo1"/>
    <property type="match status" value="1"/>
</dbReference>
<protein>
    <recommendedName>
        <fullName evidence="3 15">DNA polymerase I</fullName>
        <ecNumber evidence="2 15">2.7.7.7</ecNumber>
    </recommendedName>
</protein>
<dbReference type="SMART" id="SM00279">
    <property type="entry name" value="HhH2"/>
    <property type="match status" value="1"/>
</dbReference>
<dbReference type="InterPro" id="IPR002421">
    <property type="entry name" value="5-3_exonuclease"/>
</dbReference>
<dbReference type="FunFam" id="1.20.1060.10:FF:000001">
    <property type="entry name" value="DNA polymerase I"/>
    <property type="match status" value="1"/>
</dbReference>
<gene>
    <name evidence="16 20" type="primary">polA</name>
    <name evidence="20" type="ORF">L21SP4_00601</name>
</gene>
<comment type="similarity">
    <text evidence="1 16">Belongs to the DNA polymerase type-A family.</text>
</comment>
<dbReference type="InterPro" id="IPR002562">
    <property type="entry name" value="3'-5'_exonuclease_dom"/>
</dbReference>
<dbReference type="SUPFAM" id="SSF88723">
    <property type="entry name" value="PIN domain-like"/>
    <property type="match status" value="1"/>
</dbReference>
<dbReference type="SMART" id="SM00475">
    <property type="entry name" value="53EXOc"/>
    <property type="match status" value="1"/>
</dbReference>
<dbReference type="CDD" id="cd09898">
    <property type="entry name" value="H3TH_53EXO"/>
    <property type="match status" value="1"/>
</dbReference>
<dbReference type="SUPFAM" id="SSF53098">
    <property type="entry name" value="Ribonuclease H-like"/>
    <property type="match status" value="1"/>
</dbReference>
<reference evidence="20 21" key="2">
    <citation type="journal article" date="2016" name="ISME J.">
        <title>Characterization of the first cultured representative of Verrucomicrobia subdivision 5 indicates the proposal of a novel phylum.</title>
        <authorList>
            <person name="Spring S."/>
            <person name="Bunk B."/>
            <person name="Sproer C."/>
            <person name="Schumann P."/>
            <person name="Rohde M."/>
            <person name="Tindall B.J."/>
            <person name="Klenk H.P."/>
        </authorList>
    </citation>
    <scope>NUCLEOTIDE SEQUENCE [LARGE SCALE GENOMIC DNA]</scope>
    <source>
        <strain evidence="20 21">L21-Fru-AB</strain>
    </source>
</reference>
<keyword evidence="21" id="KW-1185">Reference proteome</keyword>
<evidence type="ECO:0000256" key="6">
    <source>
        <dbReference type="ARBA" id="ARBA00022705"/>
    </source>
</evidence>
<dbReference type="GO" id="GO:0008408">
    <property type="term" value="F:3'-5' exonuclease activity"/>
    <property type="evidence" value="ECO:0007669"/>
    <property type="project" value="UniProtKB-UniRule"/>
</dbReference>
<evidence type="ECO:0000256" key="1">
    <source>
        <dbReference type="ARBA" id="ARBA00007705"/>
    </source>
</evidence>
<dbReference type="InterPro" id="IPR029060">
    <property type="entry name" value="PIN-like_dom_sf"/>
</dbReference>
<reference evidence="21" key="1">
    <citation type="submission" date="2015-02" db="EMBL/GenBank/DDBJ databases">
        <title>Description and complete genome sequence of the first cultured representative of the subdivision 5 of the Verrucomicrobia phylum.</title>
        <authorList>
            <person name="Spring S."/>
            <person name="Bunk B."/>
            <person name="Sproer C."/>
            <person name="Klenk H.-P."/>
        </authorList>
    </citation>
    <scope>NUCLEOTIDE SEQUENCE [LARGE SCALE GENOMIC DNA]</scope>
    <source>
        <strain evidence="21">L21-Fru-AB</strain>
    </source>
</reference>
<dbReference type="STRING" id="1307763.L21SP4_00601"/>
<evidence type="ECO:0000256" key="4">
    <source>
        <dbReference type="ARBA" id="ARBA00022679"/>
    </source>
</evidence>
<dbReference type="InterPro" id="IPR036397">
    <property type="entry name" value="RNaseH_sf"/>
</dbReference>
<keyword evidence="13 16" id="KW-0234">DNA repair</keyword>
<dbReference type="FunFam" id="1.10.150.20:FF:000002">
    <property type="entry name" value="DNA polymerase I"/>
    <property type="match status" value="1"/>
</dbReference>
<evidence type="ECO:0000313" key="21">
    <source>
        <dbReference type="Proteomes" id="UP000035268"/>
    </source>
</evidence>
<dbReference type="PROSITE" id="PS00447">
    <property type="entry name" value="DNA_POLYMERASE_A"/>
    <property type="match status" value="1"/>
</dbReference>
<dbReference type="CDD" id="cd06139">
    <property type="entry name" value="DNA_polA_I_Ecoli_like_exo"/>
    <property type="match status" value="1"/>
</dbReference>
<evidence type="ECO:0000259" key="18">
    <source>
        <dbReference type="SMART" id="SM00475"/>
    </source>
</evidence>
<dbReference type="NCBIfam" id="NF004397">
    <property type="entry name" value="PRK05755.1"/>
    <property type="match status" value="1"/>
</dbReference>
<dbReference type="EMBL" id="CP010904">
    <property type="protein sequence ID" value="AKJ63871.1"/>
    <property type="molecule type" value="Genomic_DNA"/>
</dbReference>
<dbReference type="SMART" id="SM00482">
    <property type="entry name" value="POLAc"/>
    <property type="match status" value="1"/>
</dbReference>
<evidence type="ECO:0000256" key="13">
    <source>
        <dbReference type="ARBA" id="ARBA00023204"/>
    </source>
</evidence>
<dbReference type="InterPro" id="IPR020046">
    <property type="entry name" value="5-3_exonucl_a-hlix_arch_N"/>
</dbReference>
<keyword evidence="6 16" id="KW-0235">DNA replication</keyword>
<dbReference type="InterPro" id="IPR019760">
    <property type="entry name" value="DNA-dir_DNA_pol_A_CS"/>
</dbReference>
<dbReference type="GO" id="GO:0003677">
    <property type="term" value="F:DNA binding"/>
    <property type="evidence" value="ECO:0007669"/>
    <property type="project" value="UniProtKB-UniRule"/>
</dbReference>
<dbReference type="PANTHER" id="PTHR10133:SF27">
    <property type="entry name" value="DNA POLYMERASE NU"/>
    <property type="match status" value="1"/>
</dbReference>
<feature type="domain" description="3'-5' exonuclease" evidence="17">
    <location>
        <begin position="332"/>
        <end position="511"/>
    </location>
</feature>
<dbReference type="EC" id="2.7.7.7" evidence="2 15"/>
<evidence type="ECO:0000256" key="2">
    <source>
        <dbReference type="ARBA" id="ARBA00012417"/>
    </source>
</evidence>
<comment type="function">
    <text evidence="16">In addition to polymerase activity, this DNA polymerase exhibits 3'-5' and 5'-3' exonuclease activity.</text>
</comment>
<keyword evidence="9 16" id="KW-0378">Hydrolase</keyword>
<dbReference type="Pfam" id="PF02739">
    <property type="entry name" value="5_3_exonuc_N"/>
    <property type="match status" value="1"/>
</dbReference>
<evidence type="ECO:0000256" key="8">
    <source>
        <dbReference type="ARBA" id="ARBA00022763"/>
    </source>
</evidence>
<evidence type="ECO:0000259" key="19">
    <source>
        <dbReference type="SMART" id="SM00482"/>
    </source>
</evidence>
<dbReference type="SUPFAM" id="SSF47807">
    <property type="entry name" value="5' to 3' exonuclease, C-terminal subdomain"/>
    <property type="match status" value="1"/>
</dbReference>
<dbReference type="InterPro" id="IPR002298">
    <property type="entry name" value="DNA_polymerase_A"/>
</dbReference>
<dbReference type="GO" id="GO:0008409">
    <property type="term" value="F:5'-3' exonuclease activity"/>
    <property type="evidence" value="ECO:0007669"/>
    <property type="project" value="UniProtKB-UniRule"/>
</dbReference>
<sequence length="923" mass="104160">MDKKLFLIDGMGLIYRAYFVFLRNPLITSDGVNTSAVFGFLNALVEIQENQEPTHIAVAIDAGGPTFRHEVFPEYKAQREETPEGIVESVPIIREMLDAFHIPVLMEEGVEADDVIGTLARHAPEEGYESYMVTADKDFAQLVNDHVHLYRPGRKGGPPEILGASDVREQWGIENPGQVADILGLAGDTSDNIPGVPGIGEKTAGKLIRQFGSVENLLAHTDELKGKQREKIEENRDRARLCKQLVTIRCDVPLQVRLEDFRRRDPDAAKLRTLLRKYELKSVARRLFGEEPAPKPVAAETGEAAQTELFAMEETAGEPRDVSTIADTPHDYHAVSTEEDLKALRRTLKASGAFCLDTETTSLHPETAELIGLSFAVEPHEAWFVPVDASSLETVLDLLRPVLEDDGLIKIGHNLKFDLCVLRWQGIRVRGPCYDTMIAHYLIDPDQRHGMDHVAETLLHYRPIPIRELIGEKGREQKTLRDVPADRLREYAAEDADITLQLWRRLEPMLEEAGQRRVFYEIESPLVPVLAEMECEGIALDTAALERFAARLEEQLRELERIIYREAGMEFNLNSPKQLGEVLFDHLKLKAKPKKTRTGQYATHEAVLESLATEHEIAARLLEHRRLMKLKGTYVDALPRYVVSSTGRVHTHFAQTNTATGRLACHTPNLQNIPIRREEGQEIRRAFVPRSEEFTLLACDYSQVELRIMADLSGDTGMREAFERGEDIHAATASRIYGVEPPSVDRELRRRAKTVNFGLIYGISAFGLAQRLVIPREEGAEIIEQYFTQYPGVREYMERTVAAARETGYVETKTGRRRHIRDIHVRNATVRGAAERNAINAPIQGTAADMIKLAMIRVRDLIDREGLRSRMLLQVHDELVFDLHLEEQTELVPRIEKIMREALPLSVPVVVDSGTGANWLEAH</sequence>
<evidence type="ECO:0000256" key="3">
    <source>
        <dbReference type="ARBA" id="ARBA00020311"/>
    </source>
</evidence>
<evidence type="ECO:0000256" key="5">
    <source>
        <dbReference type="ARBA" id="ARBA00022695"/>
    </source>
</evidence>
<dbReference type="AlphaFoldDB" id="A0A0G3EBN9"/>
<dbReference type="Pfam" id="PF00476">
    <property type="entry name" value="DNA_pol_A"/>
    <property type="match status" value="1"/>
</dbReference>
<proteinExistence type="inferred from homology"/>
<evidence type="ECO:0000256" key="16">
    <source>
        <dbReference type="RuleBase" id="RU004460"/>
    </source>
</evidence>
<dbReference type="Gene3D" id="3.30.70.370">
    <property type="match status" value="1"/>
</dbReference>
<keyword evidence="11 16" id="KW-0239">DNA-directed DNA polymerase</keyword>
<dbReference type="InterPro" id="IPR012337">
    <property type="entry name" value="RNaseH-like_sf"/>
</dbReference>
<dbReference type="InterPro" id="IPR008918">
    <property type="entry name" value="HhH2"/>
</dbReference>
<dbReference type="PATRIC" id="fig|1609981.3.peg.624"/>